<dbReference type="Proteomes" id="UP000824533">
    <property type="component" value="Linkage Group LG29"/>
</dbReference>
<gene>
    <name evidence="1" type="ORF">K1T71_014456</name>
</gene>
<proteinExistence type="predicted"/>
<sequence>MQRDYRDWWTNFPAVTACFAERVQEDKAREAIESIWNITEDVDSEKFQYYMDFINLVADVSFRDNLQNFWKYQNDETVKEIDLLQLALSVHPAFLFKVTLSHHDRKVRWHPVMTEVGMCLTFNSHYAEYQHMLQDVDWVPEELLKCHYHSGQCYVRIDSMSKAVRYFIHSPFEISTAISNPTGEVSPGEELIIDFKAVEIQADESIKSLRPVQRRCHYPDEWLSKSIKAYSFSLCQMHCRSRMAVMFCGCRPYFHVKGGKVT</sequence>
<reference evidence="1 2" key="1">
    <citation type="journal article" date="2021" name="Front. Genet.">
        <title>Chromosome-Level Genome Assembly Reveals Significant Gene Expansion in the Toll and IMD Signaling Pathways of Dendrolimus kikuchii.</title>
        <authorList>
            <person name="Zhou J."/>
            <person name="Wu P."/>
            <person name="Xiong Z."/>
            <person name="Liu N."/>
            <person name="Zhao N."/>
            <person name="Ji M."/>
            <person name="Qiu Y."/>
            <person name="Yang B."/>
        </authorList>
    </citation>
    <scope>NUCLEOTIDE SEQUENCE [LARGE SCALE GENOMIC DNA]</scope>
    <source>
        <strain evidence="1">Ann1</strain>
    </source>
</reference>
<evidence type="ECO:0000313" key="2">
    <source>
        <dbReference type="Proteomes" id="UP000824533"/>
    </source>
</evidence>
<comment type="caution">
    <text evidence="1">The sequence shown here is derived from an EMBL/GenBank/DDBJ whole genome shotgun (WGS) entry which is preliminary data.</text>
</comment>
<protein>
    <submittedName>
        <fullName evidence="1">Uncharacterized protein</fullName>
    </submittedName>
</protein>
<name>A0ACC1CE17_9NEOP</name>
<organism evidence="1 2">
    <name type="scientific">Dendrolimus kikuchii</name>
    <dbReference type="NCBI Taxonomy" id="765133"/>
    <lineage>
        <taxon>Eukaryota</taxon>
        <taxon>Metazoa</taxon>
        <taxon>Ecdysozoa</taxon>
        <taxon>Arthropoda</taxon>
        <taxon>Hexapoda</taxon>
        <taxon>Insecta</taxon>
        <taxon>Pterygota</taxon>
        <taxon>Neoptera</taxon>
        <taxon>Endopterygota</taxon>
        <taxon>Lepidoptera</taxon>
        <taxon>Glossata</taxon>
        <taxon>Ditrysia</taxon>
        <taxon>Bombycoidea</taxon>
        <taxon>Lasiocampidae</taxon>
        <taxon>Dendrolimus</taxon>
    </lineage>
</organism>
<evidence type="ECO:0000313" key="1">
    <source>
        <dbReference type="EMBL" id="KAJ0169850.1"/>
    </source>
</evidence>
<keyword evidence="2" id="KW-1185">Reference proteome</keyword>
<dbReference type="EMBL" id="CM034415">
    <property type="protein sequence ID" value="KAJ0169850.1"/>
    <property type="molecule type" value="Genomic_DNA"/>
</dbReference>
<accession>A0ACC1CE17</accession>